<dbReference type="EMBL" id="VFML01000001">
    <property type="protein sequence ID" value="TQJ02995.1"/>
    <property type="molecule type" value="Genomic_DNA"/>
</dbReference>
<sequence length="452" mass="48408">MTTSVSGMRDDERASFQLGNIHGSGLFSGQPGVLDLAPRAGEQAPAAGRTRTAAELWGRVPRAFAQEFRPYTDRLAEDIKREVQSCVPAYARPLDGRFGGMFLRAVHTAIEHCLRSVGTAGGGGAVDPGSTEVFRELGRLEFVLGHGVDNLQSAYRIGGRVAWRHVAGFCRAAGISADLLCVAAEAIFAFVDELSAMSIDGYTAARAEHAGALEHQRQRLIRLILAEPATPAAAITEAAAGARWPVPDTVHAVALQPRESGRPAPDPALPGDVLARLDGAGPCLVTADPERHLAEAGTELAGWRVAVGPPVRLTGARDSLRLARRTLDLADRGLLPDAPVLWSREHLATLWLTIDAGLIDAQLERCLAPLRAVGRKQRTRLAATLLAWLSSRANAPELAERLGVHPQTVRSRLHQIEELFGDRINDPAERFNLLIALRAQRLRSGADAPGSA</sequence>
<dbReference type="RefSeq" id="WP_246076395.1">
    <property type="nucleotide sequence ID" value="NZ_VFML01000001.1"/>
</dbReference>
<dbReference type="AlphaFoldDB" id="A0A542DJ49"/>
<proteinExistence type="predicted"/>
<dbReference type="Proteomes" id="UP000320876">
    <property type="component" value="Unassembled WGS sequence"/>
</dbReference>
<feature type="domain" description="PucR C-terminal helix-turn-helix" evidence="1">
    <location>
        <begin position="381"/>
        <end position="439"/>
    </location>
</feature>
<dbReference type="PANTHER" id="PTHR33744:SF1">
    <property type="entry name" value="DNA-BINDING TRANSCRIPTIONAL ACTIVATOR ADER"/>
    <property type="match status" value="1"/>
</dbReference>
<dbReference type="InterPro" id="IPR025736">
    <property type="entry name" value="PucR_C-HTH_dom"/>
</dbReference>
<accession>A0A542DJ49</accession>
<comment type="caution">
    <text evidence="3">The sequence shown here is derived from an EMBL/GenBank/DDBJ whole genome shotgun (WGS) entry which is preliminary data.</text>
</comment>
<gene>
    <name evidence="3" type="ORF">FB471_2745</name>
</gene>
<protein>
    <submittedName>
        <fullName evidence="3">PucR-like helix-turn-helix protein</fullName>
    </submittedName>
</protein>
<feature type="domain" description="PucR-like N-terminal" evidence="2">
    <location>
        <begin position="57"/>
        <end position="225"/>
    </location>
</feature>
<dbReference type="Pfam" id="PF25906">
    <property type="entry name" value="PucR-like_N"/>
    <property type="match status" value="1"/>
</dbReference>
<evidence type="ECO:0000259" key="1">
    <source>
        <dbReference type="Pfam" id="PF13556"/>
    </source>
</evidence>
<dbReference type="Pfam" id="PF13556">
    <property type="entry name" value="HTH_30"/>
    <property type="match status" value="1"/>
</dbReference>
<dbReference type="PANTHER" id="PTHR33744">
    <property type="entry name" value="CARBOHYDRATE DIACID REGULATOR"/>
    <property type="match status" value="1"/>
</dbReference>
<dbReference type="InterPro" id="IPR051448">
    <property type="entry name" value="CdaR-like_regulators"/>
</dbReference>
<reference evidence="3 4" key="1">
    <citation type="submission" date="2019-06" db="EMBL/GenBank/DDBJ databases">
        <title>Sequencing the genomes of 1000 actinobacteria strains.</title>
        <authorList>
            <person name="Klenk H.-P."/>
        </authorList>
    </citation>
    <scope>NUCLEOTIDE SEQUENCE [LARGE SCALE GENOMIC DNA]</scope>
    <source>
        <strain evidence="3 4">DSM 45679</strain>
    </source>
</reference>
<organism evidence="3 4">
    <name type="scientific">Amycolatopsis cihanbeyliensis</name>
    <dbReference type="NCBI Taxonomy" id="1128664"/>
    <lineage>
        <taxon>Bacteria</taxon>
        <taxon>Bacillati</taxon>
        <taxon>Actinomycetota</taxon>
        <taxon>Actinomycetes</taxon>
        <taxon>Pseudonocardiales</taxon>
        <taxon>Pseudonocardiaceae</taxon>
        <taxon>Amycolatopsis</taxon>
    </lineage>
</organism>
<dbReference type="InterPro" id="IPR058663">
    <property type="entry name" value="PucR-like_N"/>
</dbReference>
<evidence type="ECO:0000313" key="3">
    <source>
        <dbReference type="EMBL" id="TQJ02995.1"/>
    </source>
</evidence>
<keyword evidence="4" id="KW-1185">Reference proteome</keyword>
<name>A0A542DJ49_AMYCI</name>
<evidence type="ECO:0000259" key="2">
    <source>
        <dbReference type="Pfam" id="PF25906"/>
    </source>
</evidence>
<dbReference type="InterPro" id="IPR042070">
    <property type="entry name" value="PucR_C-HTH_sf"/>
</dbReference>
<evidence type="ECO:0000313" key="4">
    <source>
        <dbReference type="Proteomes" id="UP000320876"/>
    </source>
</evidence>
<dbReference type="Gene3D" id="1.10.10.2840">
    <property type="entry name" value="PucR C-terminal helix-turn-helix domain"/>
    <property type="match status" value="1"/>
</dbReference>